<protein>
    <submittedName>
        <fullName evidence="2">Uncharacterized protein</fullName>
    </submittedName>
</protein>
<accession>A0AAD7JQ41</accession>
<gene>
    <name evidence="2" type="ORF">B0H16DRAFT_1686713</name>
</gene>
<dbReference type="Proteomes" id="UP001215598">
    <property type="component" value="Unassembled WGS sequence"/>
</dbReference>
<dbReference type="AlphaFoldDB" id="A0AAD7JQ41"/>
<evidence type="ECO:0000313" key="3">
    <source>
        <dbReference type="Proteomes" id="UP001215598"/>
    </source>
</evidence>
<feature type="region of interest" description="Disordered" evidence="1">
    <location>
        <begin position="193"/>
        <end position="243"/>
    </location>
</feature>
<sequence>MRRCSISRPCCVRKEEKSEAVCPCYHHAVTPPNNSPFGPQEVKGTKMARGLVYCAVRRSDFGVAIILARRQKPKISCRSQVALGNRTLESPNYHDPSTTTSTIPAAHVLRTNNSTSILQDSTPPCVAAEREDGYKGRRRGAPESEKEDAGEEAWREPGVAVPIALIIPHTTRVLRWGAYTSHSIDQRQAEAFIARPPLLGQHKAQKTKDEGKGKSGRKQPGPSSPGSSYAYPGLGPAARNRERRKQQIRILLAVGSCRQVRRHHEPHENTARVNGMRPRRDRKRDDAEGGLEPGEGVSLSRTRPVPSSPPHPRTPPSPMSSSLPFDPRLELRVSWARLGGMESRRWETSGGEPAGDAAGGGDDCGAGWNLSLANAGATGQSRVYEARRNAAYTLNGRSTTRRCGRDFISMEKARREKPRKGGWAQARVHARSVDMSARGSVGGLRPRVVVRPASPAPTLQPAHFSPLPSRETKKQTQARGVARWERERHRASLIEAFPATRDGAAQAKMDRDRSWAGGRGKARTNEGGLELEEPALVPVRAGLKAHRKDVHGDVESKEKFFGLHSGSTRIARTRQGMRRSRLGGVDWTQVTIGGSDARSWSRYSTDEEWERPSSGRVAQLEDGVWRDFSFRRERGARRVGISASNNPQTDVRRELAAGDSIRQRGDQSQDIHVRYGRETRREALLTGVEQLVNRREAA</sequence>
<reference evidence="2" key="1">
    <citation type="submission" date="2023-03" db="EMBL/GenBank/DDBJ databases">
        <title>Massive genome expansion in bonnet fungi (Mycena s.s.) driven by repeated elements and novel gene families across ecological guilds.</title>
        <authorList>
            <consortium name="Lawrence Berkeley National Laboratory"/>
            <person name="Harder C.B."/>
            <person name="Miyauchi S."/>
            <person name="Viragh M."/>
            <person name="Kuo A."/>
            <person name="Thoen E."/>
            <person name="Andreopoulos B."/>
            <person name="Lu D."/>
            <person name="Skrede I."/>
            <person name="Drula E."/>
            <person name="Henrissat B."/>
            <person name="Morin E."/>
            <person name="Kohler A."/>
            <person name="Barry K."/>
            <person name="LaButti K."/>
            <person name="Morin E."/>
            <person name="Salamov A."/>
            <person name="Lipzen A."/>
            <person name="Mereny Z."/>
            <person name="Hegedus B."/>
            <person name="Baldrian P."/>
            <person name="Stursova M."/>
            <person name="Weitz H."/>
            <person name="Taylor A."/>
            <person name="Grigoriev I.V."/>
            <person name="Nagy L.G."/>
            <person name="Martin F."/>
            <person name="Kauserud H."/>
        </authorList>
    </citation>
    <scope>NUCLEOTIDE SEQUENCE</scope>
    <source>
        <strain evidence="2">CBHHK182m</strain>
    </source>
</reference>
<dbReference type="EMBL" id="JARKIB010000021">
    <property type="protein sequence ID" value="KAJ7767781.1"/>
    <property type="molecule type" value="Genomic_DNA"/>
</dbReference>
<evidence type="ECO:0000313" key="2">
    <source>
        <dbReference type="EMBL" id="KAJ7767781.1"/>
    </source>
</evidence>
<feature type="compositionally biased region" description="Basic and acidic residues" evidence="1">
    <location>
        <begin position="128"/>
        <end position="144"/>
    </location>
</feature>
<feature type="region of interest" description="Disordered" evidence="1">
    <location>
        <begin position="454"/>
        <end position="484"/>
    </location>
</feature>
<proteinExistence type="predicted"/>
<feature type="region of interest" description="Disordered" evidence="1">
    <location>
        <begin position="115"/>
        <end position="154"/>
    </location>
</feature>
<name>A0AAD7JQ41_9AGAR</name>
<feature type="region of interest" description="Disordered" evidence="1">
    <location>
        <begin position="259"/>
        <end position="325"/>
    </location>
</feature>
<feature type="compositionally biased region" description="Low complexity" evidence="1">
    <location>
        <begin position="218"/>
        <end position="236"/>
    </location>
</feature>
<comment type="caution">
    <text evidence="2">The sequence shown here is derived from an EMBL/GenBank/DDBJ whole genome shotgun (WGS) entry which is preliminary data.</text>
</comment>
<keyword evidence="3" id="KW-1185">Reference proteome</keyword>
<organism evidence="2 3">
    <name type="scientific">Mycena metata</name>
    <dbReference type="NCBI Taxonomy" id="1033252"/>
    <lineage>
        <taxon>Eukaryota</taxon>
        <taxon>Fungi</taxon>
        <taxon>Dikarya</taxon>
        <taxon>Basidiomycota</taxon>
        <taxon>Agaricomycotina</taxon>
        <taxon>Agaricomycetes</taxon>
        <taxon>Agaricomycetidae</taxon>
        <taxon>Agaricales</taxon>
        <taxon>Marasmiineae</taxon>
        <taxon>Mycenaceae</taxon>
        <taxon>Mycena</taxon>
    </lineage>
</organism>
<feature type="region of interest" description="Disordered" evidence="1">
    <location>
        <begin position="503"/>
        <end position="525"/>
    </location>
</feature>
<evidence type="ECO:0000256" key="1">
    <source>
        <dbReference type="SAM" id="MobiDB-lite"/>
    </source>
</evidence>
<feature type="compositionally biased region" description="Pro residues" evidence="1">
    <location>
        <begin position="306"/>
        <end position="318"/>
    </location>
</feature>